<dbReference type="InterPro" id="IPR004838">
    <property type="entry name" value="NHTrfase_class1_PyrdxlP-BS"/>
</dbReference>
<dbReference type="Proteomes" id="UP000075420">
    <property type="component" value="Unassembled WGS sequence"/>
</dbReference>
<dbReference type="PANTHER" id="PTHR46383:SF1">
    <property type="entry name" value="ASPARTATE AMINOTRANSFERASE"/>
    <property type="match status" value="1"/>
</dbReference>
<evidence type="ECO:0000313" key="9">
    <source>
        <dbReference type="Proteomes" id="UP000075420"/>
    </source>
</evidence>
<dbReference type="InterPro" id="IPR015424">
    <property type="entry name" value="PyrdxlP-dep_Trfase"/>
</dbReference>
<comment type="caution">
    <text evidence="8">The sequence shown here is derived from an EMBL/GenBank/DDBJ whole genome shotgun (WGS) entry which is preliminary data.</text>
</comment>
<name>A0A150PFQ8_SORCE</name>
<feature type="domain" description="Aminotransferase class I/classII large" evidence="7">
    <location>
        <begin position="42"/>
        <end position="373"/>
    </location>
</feature>
<sequence length="439" mass="47255">MGREFPSEACLTPKLNGLGMSPTVAMNELCDELRSRGRSIAKLGLGQSPFAVPAPVVAALEANAWRKDYLAVRGLRALREAVADYHRRRHGVACSGDDVLIGPGSKELMFLLQVVYRGDLVIPTPAWVSYAPQARILGREVQLVHTDAASGWRLLPEQLDALCRAAPRRPRILILNYPSNPTGGTYTARQIEALGEVARAHGVIVLSDEIYGELHFEGRHTSIARSYPEGTIISSGLSKWCGAGGWRLGTFAFPAKLRWLLDAMAVVASESFTTTSAPIQHAAVRAFEGGQEIEDYLQRARQILAALAQAAARTLRAAGIDVEPAAGAFYLFPDLSPLADALRARGIETSDALCARLLEDAGVALLPGSAFGRSRRELTARIALVDFDGARAMAGLTAARDGGAIDDDFLRTYCFTVIDAIERLCAWAWLDAAPAPRPG</sequence>
<comment type="cofactor">
    <cofactor evidence="1 6">
        <name>pyridoxal 5'-phosphate</name>
        <dbReference type="ChEBI" id="CHEBI:597326"/>
    </cofactor>
</comment>
<evidence type="ECO:0000256" key="2">
    <source>
        <dbReference type="ARBA" id="ARBA00007441"/>
    </source>
</evidence>
<proteinExistence type="inferred from homology"/>
<evidence type="ECO:0000256" key="3">
    <source>
        <dbReference type="ARBA" id="ARBA00022576"/>
    </source>
</evidence>
<keyword evidence="5" id="KW-0663">Pyridoxal phosphate</keyword>
<keyword evidence="4 6" id="KW-0808">Transferase</keyword>
<keyword evidence="3 6" id="KW-0032">Aminotransferase</keyword>
<accession>A0A150PFQ8</accession>
<dbReference type="Pfam" id="PF00155">
    <property type="entry name" value="Aminotran_1_2"/>
    <property type="match status" value="1"/>
</dbReference>
<comment type="similarity">
    <text evidence="2 6">Belongs to the class-I pyridoxal-phosphate-dependent aminotransferase family.</text>
</comment>
<dbReference type="GO" id="GO:0006520">
    <property type="term" value="P:amino acid metabolic process"/>
    <property type="evidence" value="ECO:0007669"/>
    <property type="project" value="InterPro"/>
</dbReference>
<dbReference type="SUPFAM" id="SSF53383">
    <property type="entry name" value="PLP-dependent transferases"/>
    <property type="match status" value="1"/>
</dbReference>
<gene>
    <name evidence="8" type="ORF">BE08_35910</name>
</gene>
<evidence type="ECO:0000256" key="4">
    <source>
        <dbReference type="ARBA" id="ARBA00022679"/>
    </source>
</evidence>
<dbReference type="InterPro" id="IPR015421">
    <property type="entry name" value="PyrdxlP-dep_Trfase_major"/>
</dbReference>
<dbReference type="EC" id="2.6.1.-" evidence="6"/>
<evidence type="ECO:0000313" key="8">
    <source>
        <dbReference type="EMBL" id="KYF54469.1"/>
    </source>
</evidence>
<protein>
    <recommendedName>
        <fullName evidence="6">Aminotransferase</fullName>
        <ecNumber evidence="6">2.6.1.-</ecNumber>
    </recommendedName>
</protein>
<dbReference type="PROSITE" id="PS00105">
    <property type="entry name" value="AA_TRANSFER_CLASS_1"/>
    <property type="match status" value="1"/>
</dbReference>
<dbReference type="CDD" id="cd00609">
    <property type="entry name" value="AAT_like"/>
    <property type="match status" value="1"/>
</dbReference>
<dbReference type="InterPro" id="IPR004839">
    <property type="entry name" value="Aminotransferase_I/II_large"/>
</dbReference>
<evidence type="ECO:0000256" key="1">
    <source>
        <dbReference type="ARBA" id="ARBA00001933"/>
    </source>
</evidence>
<reference evidence="8 9" key="1">
    <citation type="submission" date="2014-02" db="EMBL/GenBank/DDBJ databases">
        <title>The small core and large imbalanced accessory genome model reveals a collaborative survival strategy of Sorangium cellulosum strains in nature.</title>
        <authorList>
            <person name="Han K."/>
            <person name="Peng R."/>
            <person name="Blom J."/>
            <person name="Li Y.-Z."/>
        </authorList>
    </citation>
    <scope>NUCLEOTIDE SEQUENCE [LARGE SCALE GENOMIC DNA]</scope>
    <source>
        <strain evidence="8 9">So0157-25</strain>
    </source>
</reference>
<dbReference type="InterPro" id="IPR050596">
    <property type="entry name" value="AspAT/PAT-like"/>
</dbReference>
<dbReference type="EMBL" id="JELY01001826">
    <property type="protein sequence ID" value="KYF54469.1"/>
    <property type="molecule type" value="Genomic_DNA"/>
</dbReference>
<dbReference type="AlphaFoldDB" id="A0A150PFQ8"/>
<evidence type="ECO:0000256" key="6">
    <source>
        <dbReference type="RuleBase" id="RU000481"/>
    </source>
</evidence>
<evidence type="ECO:0000256" key="5">
    <source>
        <dbReference type="ARBA" id="ARBA00022898"/>
    </source>
</evidence>
<dbReference type="Gene3D" id="3.40.640.10">
    <property type="entry name" value="Type I PLP-dependent aspartate aminotransferase-like (Major domain)"/>
    <property type="match status" value="1"/>
</dbReference>
<dbReference type="PANTHER" id="PTHR46383">
    <property type="entry name" value="ASPARTATE AMINOTRANSFERASE"/>
    <property type="match status" value="1"/>
</dbReference>
<dbReference type="GO" id="GO:0008483">
    <property type="term" value="F:transaminase activity"/>
    <property type="evidence" value="ECO:0007669"/>
    <property type="project" value="UniProtKB-KW"/>
</dbReference>
<dbReference type="Gene3D" id="3.90.1150.10">
    <property type="entry name" value="Aspartate Aminotransferase, domain 1"/>
    <property type="match status" value="1"/>
</dbReference>
<dbReference type="InterPro" id="IPR015422">
    <property type="entry name" value="PyrdxlP-dep_Trfase_small"/>
</dbReference>
<evidence type="ECO:0000259" key="7">
    <source>
        <dbReference type="Pfam" id="PF00155"/>
    </source>
</evidence>
<dbReference type="GO" id="GO:0030170">
    <property type="term" value="F:pyridoxal phosphate binding"/>
    <property type="evidence" value="ECO:0007669"/>
    <property type="project" value="InterPro"/>
</dbReference>
<organism evidence="8 9">
    <name type="scientific">Sorangium cellulosum</name>
    <name type="common">Polyangium cellulosum</name>
    <dbReference type="NCBI Taxonomy" id="56"/>
    <lineage>
        <taxon>Bacteria</taxon>
        <taxon>Pseudomonadati</taxon>
        <taxon>Myxococcota</taxon>
        <taxon>Polyangia</taxon>
        <taxon>Polyangiales</taxon>
        <taxon>Polyangiaceae</taxon>
        <taxon>Sorangium</taxon>
    </lineage>
</organism>